<feature type="transmembrane region" description="Helical" evidence="1">
    <location>
        <begin position="44"/>
        <end position="61"/>
    </location>
</feature>
<organism evidence="2 3">
    <name type="scientific">Genlisea aurea</name>
    <dbReference type="NCBI Taxonomy" id="192259"/>
    <lineage>
        <taxon>Eukaryota</taxon>
        <taxon>Viridiplantae</taxon>
        <taxon>Streptophyta</taxon>
        <taxon>Embryophyta</taxon>
        <taxon>Tracheophyta</taxon>
        <taxon>Spermatophyta</taxon>
        <taxon>Magnoliopsida</taxon>
        <taxon>eudicotyledons</taxon>
        <taxon>Gunneridae</taxon>
        <taxon>Pentapetalae</taxon>
        <taxon>asterids</taxon>
        <taxon>lamiids</taxon>
        <taxon>Lamiales</taxon>
        <taxon>Lentibulariaceae</taxon>
        <taxon>Genlisea</taxon>
    </lineage>
</organism>
<dbReference type="Proteomes" id="UP000015453">
    <property type="component" value="Unassembled WGS sequence"/>
</dbReference>
<dbReference type="PANTHER" id="PTHR34953">
    <property type="entry name" value="ALPHA/BETA HYDROLASE RELATED PROTEIN"/>
    <property type="match status" value="1"/>
</dbReference>
<keyword evidence="1" id="KW-1133">Transmembrane helix</keyword>
<keyword evidence="1" id="KW-0472">Membrane</keyword>
<sequence length="180" mass="19669">MGFNSRAARWAKTLFFLIAMTISLLLFSSPLLLALTDALIPSAVLSAVLSPAAAFSSAAILNYDFRYSLVDIPLLSFLRSFIILSVYSFKGPYLAVAMTCSAASLVFVCSKAWHRIMNYGGGGAIEVALFVSSVGLAVGHAVVAYRTRCKERRRLMVYKIDIEAVSPLEFEFCLTPTTFE</sequence>
<comment type="caution">
    <text evidence="2">The sequence shown here is derived from an EMBL/GenBank/DDBJ whole genome shotgun (WGS) entry which is preliminary data.</text>
</comment>
<dbReference type="OrthoDB" id="1914191at2759"/>
<feature type="transmembrane region" description="Helical" evidence="1">
    <location>
        <begin position="93"/>
        <end position="113"/>
    </location>
</feature>
<evidence type="ECO:0000313" key="2">
    <source>
        <dbReference type="EMBL" id="EPS66076.1"/>
    </source>
</evidence>
<reference evidence="2 3" key="1">
    <citation type="journal article" date="2013" name="BMC Genomics">
        <title>The miniature genome of a carnivorous plant Genlisea aurea contains a low number of genes and short non-coding sequences.</title>
        <authorList>
            <person name="Leushkin E.V."/>
            <person name="Sutormin R.A."/>
            <person name="Nabieva E.R."/>
            <person name="Penin A.A."/>
            <person name="Kondrashov A.S."/>
            <person name="Logacheva M.D."/>
        </authorList>
    </citation>
    <scope>NUCLEOTIDE SEQUENCE [LARGE SCALE GENOMIC DNA]</scope>
</reference>
<feature type="transmembrane region" description="Helical" evidence="1">
    <location>
        <begin position="125"/>
        <end position="145"/>
    </location>
</feature>
<evidence type="ECO:0008006" key="4">
    <source>
        <dbReference type="Google" id="ProtNLM"/>
    </source>
</evidence>
<name>S8CMQ3_9LAMI</name>
<protein>
    <recommendedName>
        <fullName evidence="4">MENTAL domain-containing protein</fullName>
    </recommendedName>
</protein>
<dbReference type="PANTHER" id="PTHR34953:SF1">
    <property type="entry name" value="ALPHA_BETA HYDROLASE RELATED PROTEIN"/>
    <property type="match status" value="1"/>
</dbReference>
<evidence type="ECO:0000313" key="3">
    <source>
        <dbReference type="Proteomes" id="UP000015453"/>
    </source>
</evidence>
<keyword evidence="1" id="KW-0812">Transmembrane</keyword>
<gene>
    <name evidence="2" type="ORF">M569_08701</name>
</gene>
<evidence type="ECO:0000256" key="1">
    <source>
        <dbReference type="SAM" id="Phobius"/>
    </source>
</evidence>
<accession>S8CMQ3</accession>
<dbReference type="EMBL" id="AUSU01003882">
    <property type="protein sequence ID" value="EPS66076.1"/>
    <property type="molecule type" value="Genomic_DNA"/>
</dbReference>
<keyword evidence="3" id="KW-1185">Reference proteome</keyword>
<proteinExistence type="predicted"/>
<dbReference type="AlphaFoldDB" id="S8CMQ3"/>